<keyword evidence="3" id="KW-1185">Reference proteome</keyword>
<dbReference type="AlphaFoldDB" id="A0AAV3ZJJ9"/>
<feature type="compositionally biased region" description="Basic and acidic residues" evidence="1">
    <location>
        <begin position="52"/>
        <end position="69"/>
    </location>
</feature>
<reference evidence="2 3" key="1">
    <citation type="journal article" date="2021" name="Elife">
        <title>Chloroplast acquisition without the gene transfer in kleptoplastic sea slugs, Plakobranchus ocellatus.</title>
        <authorList>
            <person name="Maeda T."/>
            <person name="Takahashi S."/>
            <person name="Yoshida T."/>
            <person name="Shimamura S."/>
            <person name="Takaki Y."/>
            <person name="Nagai Y."/>
            <person name="Toyoda A."/>
            <person name="Suzuki Y."/>
            <person name="Arimoto A."/>
            <person name="Ishii H."/>
            <person name="Satoh N."/>
            <person name="Nishiyama T."/>
            <person name="Hasebe M."/>
            <person name="Maruyama T."/>
            <person name="Minagawa J."/>
            <person name="Obokata J."/>
            <person name="Shigenobu S."/>
        </authorList>
    </citation>
    <scope>NUCLEOTIDE SEQUENCE [LARGE SCALE GENOMIC DNA]</scope>
</reference>
<comment type="caution">
    <text evidence="2">The sequence shown here is derived from an EMBL/GenBank/DDBJ whole genome shotgun (WGS) entry which is preliminary data.</text>
</comment>
<organism evidence="2 3">
    <name type="scientific">Plakobranchus ocellatus</name>
    <dbReference type="NCBI Taxonomy" id="259542"/>
    <lineage>
        <taxon>Eukaryota</taxon>
        <taxon>Metazoa</taxon>
        <taxon>Spiralia</taxon>
        <taxon>Lophotrochozoa</taxon>
        <taxon>Mollusca</taxon>
        <taxon>Gastropoda</taxon>
        <taxon>Heterobranchia</taxon>
        <taxon>Euthyneura</taxon>
        <taxon>Panpulmonata</taxon>
        <taxon>Sacoglossa</taxon>
        <taxon>Placobranchoidea</taxon>
        <taxon>Plakobranchidae</taxon>
        <taxon>Plakobranchus</taxon>
    </lineage>
</organism>
<name>A0AAV3ZJJ9_9GAST</name>
<protein>
    <submittedName>
        <fullName evidence="2">Uncharacterized protein</fullName>
    </submittedName>
</protein>
<evidence type="ECO:0000313" key="2">
    <source>
        <dbReference type="EMBL" id="GFN96135.1"/>
    </source>
</evidence>
<feature type="region of interest" description="Disordered" evidence="1">
    <location>
        <begin position="1"/>
        <end position="69"/>
    </location>
</feature>
<proteinExistence type="predicted"/>
<gene>
    <name evidence="2" type="ORF">PoB_002264100</name>
</gene>
<evidence type="ECO:0000313" key="3">
    <source>
        <dbReference type="Proteomes" id="UP000735302"/>
    </source>
</evidence>
<dbReference type="EMBL" id="BLXT01002663">
    <property type="protein sequence ID" value="GFN96135.1"/>
    <property type="molecule type" value="Genomic_DNA"/>
</dbReference>
<accession>A0AAV3ZJJ9</accession>
<evidence type="ECO:0000256" key="1">
    <source>
        <dbReference type="SAM" id="MobiDB-lite"/>
    </source>
</evidence>
<sequence length="69" mass="7506">MDGPDATHPWGQQTHRASVRPGAGGGTRTCNRRVPVDLRADSLSTVSPAPRVRVEDREKVGGEEKERSQ</sequence>
<dbReference type="Proteomes" id="UP000735302">
    <property type="component" value="Unassembled WGS sequence"/>
</dbReference>